<dbReference type="EMBL" id="UINC01091315">
    <property type="protein sequence ID" value="SVC43983.1"/>
    <property type="molecule type" value="Genomic_DNA"/>
</dbReference>
<evidence type="ECO:0000259" key="1">
    <source>
        <dbReference type="Pfam" id="PF00817"/>
    </source>
</evidence>
<dbReference type="Gene3D" id="3.30.70.270">
    <property type="match status" value="1"/>
</dbReference>
<proteinExistence type="predicted"/>
<protein>
    <recommendedName>
        <fullName evidence="1">UmuC domain-containing protein</fullName>
    </recommendedName>
</protein>
<dbReference type="Gene3D" id="3.40.1170.60">
    <property type="match status" value="1"/>
</dbReference>
<dbReference type="Pfam" id="PF00817">
    <property type="entry name" value="IMS"/>
    <property type="match status" value="1"/>
</dbReference>
<dbReference type="InterPro" id="IPR043128">
    <property type="entry name" value="Rev_trsase/Diguanyl_cyclase"/>
</dbReference>
<evidence type="ECO:0000313" key="2">
    <source>
        <dbReference type="EMBL" id="SVC43983.1"/>
    </source>
</evidence>
<dbReference type="AlphaFoldDB" id="A0A382M4Z2"/>
<dbReference type="GO" id="GO:0006281">
    <property type="term" value="P:DNA repair"/>
    <property type="evidence" value="ECO:0007669"/>
    <property type="project" value="InterPro"/>
</dbReference>
<feature type="domain" description="UmuC" evidence="1">
    <location>
        <begin position="1"/>
        <end position="95"/>
    </location>
</feature>
<reference evidence="2" key="1">
    <citation type="submission" date="2018-05" db="EMBL/GenBank/DDBJ databases">
        <authorList>
            <person name="Lanie J.A."/>
            <person name="Ng W.-L."/>
            <person name="Kazmierczak K.M."/>
            <person name="Andrzejewski T.M."/>
            <person name="Davidsen T.M."/>
            <person name="Wayne K.J."/>
            <person name="Tettelin H."/>
            <person name="Glass J.I."/>
            <person name="Rusch D."/>
            <person name="Podicherti R."/>
            <person name="Tsui H.-C.T."/>
            <person name="Winkler M.E."/>
        </authorList>
    </citation>
    <scope>NUCLEOTIDE SEQUENCE</scope>
</reference>
<sequence length="149" mass="15678">MPLQEALSACKEAILIEADPAFYQKAFEKLLDALEARSPMVESTTLGITYVALDGLAEMYGGEARLITALLGAIPQSLDPRIGVGSGKFPAYIASLKAMPNGAVAITGDVAAFLAGVPVAHLPVSWKVQTQLRNFGLHTLADIMKLPVG</sequence>
<organism evidence="2">
    <name type="scientific">marine metagenome</name>
    <dbReference type="NCBI Taxonomy" id="408172"/>
    <lineage>
        <taxon>unclassified sequences</taxon>
        <taxon>metagenomes</taxon>
        <taxon>ecological metagenomes</taxon>
    </lineage>
</organism>
<dbReference type="SUPFAM" id="SSF56672">
    <property type="entry name" value="DNA/RNA polymerases"/>
    <property type="match status" value="1"/>
</dbReference>
<dbReference type="InterPro" id="IPR001126">
    <property type="entry name" value="UmuC"/>
</dbReference>
<name>A0A382M4Z2_9ZZZZ</name>
<gene>
    <name evidence="2" type="ORF">METZ01_LOCUS296837</name>
</gene>
<feature type="non-terminal residue" evidence="2">
    <location>
        <position position="149"/>
    </location>
</feature>
<dbReference type="InterPro" id="IPR043502">
    <property type="entry name" value="DNA/RNA_pol_sf"/>
</dbReference>
<accession>A0A382M4Z2</accession>